<dbReference type="AlphaFoldDB" id="A0A428MRU3"/>
<dbReference type="InterPro" id="IPR046720">
    <property type="entry name" value="DUF6612"/>
</dbReference>
<name>A0A428MRU3_9BACI</name>
<gene>
    <name evidence="2" type="ORF">D7Z54_34390</name>
</gene>
<evidence type="ECO:0000313" key="2">
    <source>
        <dbReference type="EMBL" id="RSL28834.1"/>
    </source>
</evidence>
<feature type="chain" id="PRO_5039561313" description="Lipoprotein" evidence="1">
    <location>
        <begin position="21"/>
        <end position="274"/>
    </location>
</feature>
<dbReference type="OrthoDB" id="2853853at2"/>
<proteinExistence type="predicted"/>
<keyword evidence="3" id="KW-1185">Reference proteome</keyword>
<dbReference type="Pfam" id="PF20316">
    <property type="entry name" value="DUF6612"/>
    <property type="match status" value="1"/>
</dbReference>
<dbReference type="Gene3D" id="2.50.20.20">
    <property type="match status" value="1"/>
</dbReference>
<dbReference type="EMBL" id="RBVX01000138">
    <property type="protein sequence ID" value="RSL28834.1"/>
    <property type="molecule type" value="Genomic_DNA"/>
</dbReference>
<feature type="signal peptide" evidence="1">
    <location>
        <begin position="1"/>
        <end position="20"/>
    </location>
</feature>
<evidence type="ECO:0008006" key="4">
    <source>
        <dbReference type="Google" id="ProtNLM"/>
    </source>
</evidence>
<protein>
    <recommendedName>
        <fullName evidence="4">Lipoprotein</fullName>
    </recommendedName>
</protein>
<dbReference type="Proteomes" id="UP000275076">
    <property type="component" value="Unassembled WGS sequence"/>
</dbReference>
<comment type="caution">
    <text evidence="2">The sequence shown here is derived from an EMBL/GenBank/DDBJ whole genome shotgun (WGS) entry which is preliminary data.</text>
</comment>
<evidence type="ECO:0000313" key="3">
    <source>
        <dbReference type="Proteomes" id="UP000275076"/>
    </source>
</evidence>
<evidence type="ECO:0000256" key="1">
    <source>
        <dbReference type="SAM" id="SignalP"/>
    </source>
</evidence>
<dbReference type="RefSeq" id="WP_125563616.1">
    <property type="nucleotide sequence ID" value="NZ_RBVX01000138.1"/>
</dbReference>
<sequence length="274" mass="31827">MKKMKKAALFLAGASLLLMSACGEQELPEEVYADMMEEMDNLDSLYFTYSNTLNAEEDGVSTFTRGALQYEDPLQGYLETDLNLIDLGTPVEMDVRIEGDNVEIREEGEWEPHETSTEEFDSMLHPRKELSFFLEFENEFLMKEVTDMEEADDYYEVSFKGTDEQHHTLVEKKLKALGVTSSDGLTEEQRDSIQLDRIEMTTFIDKETRFLTGYNTRFSFTVEIGGELQSFNEVTNVRYQDHNEVDGNLETYMEEKLKEIQQEQMEEQQSEEDN</sequence>
<reference evidence="2 3" key="1">
    <citation type="submission" date="2018-10" db="EMBL/GenBank/DDBJ databases">
        <title>Draft genome sequence of Bacillus salarius IM0101, isolated from a hypersaline soil in Inner Mongolia, China.</title>
        <authorList>
            <person name="Yamprayoonswat W."/>
            <person name="Boonvisut S."/>
            <person name="Jumpathong W."/>
            <person name="Sittihan S."/>
            <person name="Ruangsuj P."/>
            <person name="Wanthongcharoen S."/>
            <person name="Thongpramul N."/>
            <person name="Pimmason S."/>
            <person name="Yu B."/>
            <person name="Yasawong M."/>
        </authorList>
    </citation>
    <scope>NUCLEOTIDE SEQUENCE [LARGE SCALE GENOMIC DNA]</scope>
    <source>
        <strain evidence="2 3">IM0101</strain>
    </source>
</reference>
<organism evidence="2 3">
    <name type="scientific">Salibacterium salarium</name>
    <dbReference type="NCBI Taxonomy" id="284579"/>
    <lineage>
        <taxon>Bacteria</taxon>
        <taxon>Bacillati</taxon>
        <taxon>Bacillota</taxon>
        <taxon>Bacilli</taxon>
        <taxon>Bacillales</taxon>
        <taxon>Bacillaceae</taxon>
    </lineage>
</organism>
<accession>A0A428MRU3</accession>
<keyword evidence="1" id="KW-0732">Signal</keyword>
<dbReference type="PROSITE" id="PS51257">
    <property type="entry name" value="PROKAR_LIPOPROTEIN"/>
    <property type="match status" value="1"/>
</dbReference>